<reference evidence="5" key="1">
    <citation type="journal article" date="2014" name="BMC Genomics">
        <title>Characterizing the developmental transcriptome of the oriental fruit fly, Bactrocera dorsalis (Diptera: Tephritidae) through comparative genomic analysis with Drosophila melanogaster utilizing modENCODE datasets.</title>
        <authorList>
            <person name="Geib S.M."/>
            <person name="Calla B."/>
            <person name="Hall B."/>
            <person name="Hou S."/>
            <person name="Manoukis N.C."/>
        </authorList>
    </citation>
    <scope>NUCLEOTIDE SEQUENCE</scope>
    <source>
        <strain evidence="5">Punador</strain>
    </source>
</reference>
<feature type="transmembrane region" description="Helical" evidence="2">
    <location>
        <begin position="558"/>
        <end position="581"/>
    </location>
</feature>
<sequence length="645" mass="69858">MLLQRLRMSLSVLQLPLALSLLLMCHGVWANRTANASAALKAVAPPTAAPSLVAPLVSSSEATLLTTQRLFPTTTTAASSAAYARQARARHRYDDEVADVESVQPHATATTVKTSTATKIGRNVGNLPKKRYKVSAVHTNCTRDLFTMRIDLNRDFRGLVYAKDFPLECSARGNAHQNVTLRLPTSGCGVRAEPRADGVMELSVRVMLQMEQKLRQSSDILRTVRCKLPPTAMGMMVGPIAGMASKRARIKAGQPWKVTSNYRNGRMRTLNVAQKHNNHAAAAAAALGNEDFTDAPQAEASNVEAQTLKEQQGDNAEKEQENAATAKTSEPTAKHANGNDDVSGGAGDGGASTSATNSNATPRVRIWLELGGLDGTGAVEVGQATTLTVRAIVPGNMGVRVVDCAALDGLGESKQQLLDERGCTIDEQVMPPLNKHFKPLDEGWSKQQPDDLMEKTFTATFPAFKFPDRERLHVSCGVQLCKGKCPNVNCRGSEPLQLSADKHLARIEVFNSLAVTAPQIEVDRLRYDRRYNMSAEEYPPHIRHIHSDGTLCLSVSKLAISFCVLGLIFLLAVIVAIYSLIRARRRTTGSTCALTPPSSGTGHMQRAELCTSMFSSSSESAQSARFGSKLLMPYYPNTLPYGRVY</sequence>
<name>A0A034W6W0_BACDO</name>
<dbReference type="PANTHER" id="PTHR46560">
    <property type="entry name" value="CYPHER, ISOFORM B"/>
    <property type="match status" value="1"/>
</dbReference>
<dbReference type="OrthoDB" id="6351704at2759"/>
<dbReference type="PROSITE" id="PS51034">
    <property type="entry name" value="ZP_2"/>
    <property type="match status" value="1"/>
</dbReference>
<feature type="signal peptide" evidence="3">
    <location>
        <begin position="1"/>
        <end position="30"/>
    </location>
</feature>
<dbReference type="SMART" id="SM00241">
    <property type="entry name" value="ZP"/>
    <property type="match status" value="1"/>
</dbReference>
<dbReference type="PANTHER" id="PTHR46560:SF5">
    <property type="entry name" value="CYPHER, ISOFORM B"/>
    <property type="match status" value="1"/>
</dbReference>
<feature type="region of interest" description="Disordered" evidence="1">
    <location>
        <begin position="306"/>
        <end position="358"/>
    </location>
</feature>
<feature type="domain" description="ZP" evidence="4">
    <location>
        <begin position="140"/>
        <end position="497"/>
    </location>
</feature>
<dbReference type="EMBL" id="GAKP01008503">
    <property type="protein sequence ID" value="JAC50449.1"/>
    <property type="molecule type" value="Transcribed_RNA"/>
</dbReference>
<feature type="compositionally biased region" description="Polar residues" evidence="1">
    <location>
        <begin position="322"/>
        <end position="331"/>
    </location>
</feature>
<organism evidence="5">
    <name type="scientific">Bactrocera dorsalis</name>
    <name type="common">Oriental fruit fly</name>
    <name type="synonym">Dacus dorsalis</name>
    <dbReference type="NCBI Taxonomy" id="27457"/>
    <lineage>
        <taxon>Eukaryota</taxon>
        <taxon>Metazoa</taxon>
        <taxon>Ecdysozoa</taxon>
        <taxon>Arthropoda</taxon>
        <taxon>Hexapoda</taxon>
        <taxon>Insecta</taxon>
        <taxon>Pterygota</taxon>
        <taxon>Neoptera</taxon>
        <taxon>Endopterygota</taxon>
        <taxon>Diptera</taxon>
        <taxon>Brachycera</taxon>
        <taxon>Muscomorpha</taxon>
        <taxon>Tephritoidea</taxon>
        <taxon>Tephritidae</taxon>
        <taxon>Bactrocera</taxon>
        <taxon>Bactrocera</taxon>
    </lineage>
</organism>
<protein>
    <recommendedName>
        <fullName evidence="4">ZP domain-containing protein</fullName>
    </recommendedName>
</protein>
<proteinExistence type="predicted"/>
<keyword evidence="2" id="KW-1133">Transmembrane helix</keyword>
<keyword evidence="3" id="KW-0732">Signal</keyword>
<keyword evidence="2" id="KW-0812">Transmembrane</keyword>
<dbReference type="InterPro" id="IPR001507">
    <property type="entry name" value="ZP_dom"/>
</dbReference>
<dbReference type="AlphaFoldDB" id="A0A034W6W0"/>
<feature type="chain" id="PRO_5001562179" description="ZP domain-containing protein" evidence="3">
    <location>
        <begin position="31"/>
        <end position="645"/>
    </location>
</feature>
<feature type="compositionally biased region" description="Basic and acidic residues" evidence="1">
    <location>
        <begin position="311"/>
        <end position="321"/>
    </location>
</feature>
<evidence type="ECO:0000256" key="3">
    <source>
        <dbReference type="SAM" id="SignalP"/>
    </source>
</evidence>
<evidence type="ECO:0000256" key="2">
    <source>
        <dbReference type="SAM" id="Phobius"/>
    </source>
</evidence>
<keyword evidence="2" id="KW-0472">Membrane</keyword>
<accession>A0A034W6W0</accession>
<evidence type="ECO:0000313" key="5">
    <source>
        <dbReference type="EMBL" id="JAC50449.1"/>
    </source>
</evidence>
<evidence type="ECO:0000259" key="4">
    <source>
        <dbReference type="PROSITE" id="PS51034"/>
    </source>
</evidence>
<evidence type="ECO:0000256" key="1">
    <source>
        <dbReference type="SAM" id="MobiDB-lite"/>
    </source>
</evidence>